<dbReference type="EMBL" id="FXUI01000003">
    <property type="protein sequence ID" value="SMP60406.1"/>
    <property type="molecule type" value="Genomic_DNA"/>
</dbReference>
<protein>
    <recommendedName>
        <fullName evidence="3">Uracil DNA glycosylase superfamily protein</fullName>
    </recommendedName>
</protein>
<sequence>MSLTLFEEFAPVLTSLSDAEIDDPQSAQRLKMASEHIGARHVEMIYAPFDHINTSARVVIVGMTPGRFQAANALRAARRALLEGRSVAEAAAAAKTFASFSGEPMRTNLVRMLDLIGVGQWLGLASTASLWSENGDLVHFTSALRYPVFVDGQNWSGQPDMVKTPALRGWLEAYTGQELPALSDAVIVPLGPKVAAAMQALAAEGLVDGRRILDGLPHPSGANAERIAFFLGDKAAERCSTKTNTAALSRAKADLQAQVAAFTQP</sequence>
<dbReference type="RefSeq" id="WP_283405543.1">
    <property type="nucleotide sequence ID" value="NZ_FXUI01000003.1"/>
</dbReference>
<dbReference type="Proteomes" id="UP001157910">
    <property type="component" value="Unassembled WGS sequence"/>
</dbReference>
<evidence type="ECO:0008006" key="3">
    <source>
        <dbReference type="Google" id="ProtNLM"/>
    </source>
</evidence>
<evidence type="ECO:0000313" key="2">
    <source>
        <dbReference type="Proteomes" id="UP001157910"/>
    </source>
</evidence>
<reference evidence="1 2" key="1">
    <citation type="submission" date="2017-05" db="EMBL/GenBank/DDBJ databases">
        <authorList>
            <person name="Varghese N."/>
            <person name="Submissions S."/>
        </authorList>
    </citation>
    <scope>NUCLEOTIDE SEQUENCE [LARGE SCALE GENOMIC DNA]</scope>
    <source>
        <strain evidence="1 2">SM16</strain>
    </source>
</reference>
<organism evidence="1 2">
    <name type="scientific">Novosphingobium panipatense</name>
    <dbReference type="NCBI Taxonomy" id="428991"/>
    <lineage>
        <taxon>Bacteria</taxon>
        <taxon>Pseudomonadati</taxon>
        <taxon>Pseudomonadota</taxon>
        <taxon>Alphaproteobacteria</taxon>
        <taxon>Sphingomonadales</taxon>
        <taxon>Sphingomonadaceae</taxon>
        <taxon>Novosphingobium</taxon>
    </lineage>
</organism>
<keyword evidence="2" id="KW-1185">Reference proteome</keyword>
<accession>A0ABY1Q5I6</accession>
<evidence type="ECO:0000313" key="1">
    <source>
        <dbReference type="EMBL" id="SMP60406.1"/>
    </source>
</evidence>
<proteinExistence type="predicted"/>
<comment type="caution">
    <text evidence="1">The sequence shown here is derived from an EMBL/GenBank/DDBJ whole genome shotgun (WGS) entry which is preliminary data.</text>
</comment>
<name>A0ABY1Q5I6_9SPHN</name>
<gene>
    <name evidence="1" type="ORF">SAMN06296065_10381</name>
</gene>